<reference evidence="1 2" key="1">
    <citation type="journal article" date="2015" name="Genome Biol. Evol.">
        <title>Characterization of Three Mycobacterium spp. with Potential Use in Bioremediation by Genome Sequencing and Comparative Genomics.</title>
        <authorList>
            <person name="Das S."/>
            <person name="Pettersson B.M."/>
            <person name="Behra P.R."/>
            <person name="Ramesh M."/>
            <person name="Dasgupta S."/>
            <person name="Bhattacharya A."/>
            <person name="Kirsebom L.A."/>
        </authorList>
    </citation>
    <scope>NUCLEOTIDE SEQUENCE [LARGE SCALE GENOMIC DNA]</scope>
    <source>
        <strain evidence="1 2">DSM 43826</strain>
    </source>
</reference>
<keyword evidence="2" id="KW-1185">Reference proteome</keyword>
<comment type="caution">
    <text evidence="1">The sequence shown here is derived from an EMBL/GenBank/DDBJ whole genome shotgun (WGS) entry which is preliminary data.</text>
</comment>
<evidence type="ECO:0000313" key="2">
    <source>
        <dbReference type="Proteomes" id="UP000036513"/>
    </source>
</evidence>
<dbReference type="PATRIC" id="fig|37916.4.peg.1180"/>
<gene>
    <name evidence="1" type="ORF">MCHLDSM_01290</name>
</gene>
<dbReference type="EMBL" id="JYNL01000009">
    <property type="protein sequence ID" value="KMO82667.1"/>
    <property type="molecule type" value="Genomic_DNA"/>
</dbReference>
<protein>
    <submittedName>
        <fullName evidence="1">Uncharacterized protein</fullName>
    </submittedName>
</protein>
<name>A0A0J6WLR4_9MYCO</name>
<dbReference type="Proteomes" id="UP000036513">
    <property type="component" value="Unassembled WGS sequence"/>
</dbReference>
<evidence type="ECO:0000313" key="1">
    <source>
        <dbReference type="EMBL" id="KMO82667.1"/>
    </source>
</evidence>
<proteinExistence type="predicted"/>
<sequence>MTHQPGHRRAVNTPLGVIVISVYAWRIDEDHLVSAPPNAVGVAGPRDARLDDQGNPTGYAHRHQFRMYDDDNILYVTGTLFWNGESEPAEEFAYAPLRDYGTPGLGCVLVRYTGRPDWDCG</sequence>
<organism evidence="1 2">
    <name type="scientific">Mycolicibacterium chlorophenolicum</name>
    <dbReference type="NCBI Taxonomy" id="37916"/>
    <lineage>
        <taxon>Bacteria</taxon>
        <taxon>Bacillati</taxon>
        <taxon>Actinomycetota</taxon>
        <taxon>Actinomycetes</taxon>
        <taxon>Mycobacteriales</taxon>
        <taxon>Mycobacteriaceae</taxon>
        <taxon>Mycolicibacterium</taxon>
    </lineage>
</organism>
<dbReference type="AlphaFoldDB" id="A0A0J6WLR4"/>
<accession>A0A0J6WLR4</accession>